<dbReference type="PANTHER" id="PTHR43808">
    <property type="entry name" value="ACETYLORNITHINE DEACETYLASE"/>
    <property type="match status" value="1"/>
</dbReference>
<dbReference type="InterPro" id="IPR010169">
    <property type="entry name" value="AcOrn-deacetyl"/>
</dbReference>
<evidence type="ECO:0000313" key="5">
    <source>
        <dbReference type="EMBL" id="SFN54207.1"/>
    </source>
</evidence>
<feature type="domain" description="Peptidase M20 dimerisation" evidence="4">
    <location>
        <begin position="175"/>
        <end position="284"/>
    </location>
</feature>
<accession>A0A1I4ZVI9</accession>
<dbReference type="NCBIfam" id="TIGR01892">
    <property type="entry name" value="AcOrn-deacetyl"/>
    <property type="match status" value="1"/>
</dbReference>
<dbReference type="InterPro" id="IPR050072">
    <property type="entry name" value="Peptidase_M20A"/>
</dbReference>
<dbReference type="OrthoDB" id="9809784at2"/>
<dbReference type="Gene3D" id="3.30.70.360">
    <property type="match status" value="1"/>
</dbReference>
<gene>
    <name evidence="5" type="ORF">SAMN04488056_101236</name>
</gene>
<keyword evidence="6" id="KW-1185">Reference proteome</keyword>
<dbReference type="Pfam" id="PF01546">
    <property type="entry name" value="Peptidase_M20"/>
    <property type="match status" value="1"/>
</dbReference>
<protein>
    <submittedName>
        <fullName evidence="5">Acetylornithine deacetylase</fullName>
    </submittedName>
</protein>
<evidence type="ECO:0000256" key="1">
    <source>
        <dbReference type="ARBA" id="ARBA00022723"/>
    </source>
</evidence>
<reference evidence="5 6" key="1">
    <citation type="submission" date="2016-10" db="EMBL/GenBank/DDBJ databases">
        <authorList>
            <person name="de Groot N.N."/>
        </authorList>
    </citation>
    <scope>NUCLEOTIDE SEQUENCE [LARGE SCALE GENOMIC DNA]</scope>
    <source>
        <strain evidence="5 6">CGMCC 1.9157</strain>
    </source>
</reference>
<organism evidence="5 6">
    <name type="scientific">Cohaesibacter marisflavi</name>
    <dbReference type="NCBI Taxonomy" id="655353"/>
    <lineage>
        <taxon>Bacteria</taxon>
        <taxon>Pseudomonadati</taxon>
        <taxon>Pseudomonadota</taxon>
        <taxon>Alphaproteobacteria</taxon>
        <taxon>Hyphomicrobiales</taxon>
        <taxon>Cohaesibacteraceae</taxon>
    </lineage>
</organism>
<sequence>MQQLLEKTKEILAQLVAFESLSGQSNLDMIDYITSYLASHGVEAKLSYDETGNRANLFASIGPDVEGGIVLNGHTDVVPARGQPWTHDPFDLLEKDGKLYGRGAVDMKGFLACALAMVPHFKATDLKRPILFSCCYDEEIGGFGAPILARDIIARGPKPSVAIVGEPTLMNLVNGHKAGYEMHTDLIGLSAHASDPRKGMNAIEFAARYIGKIIEIADRCSINPDLQTPFEPPYTTFNIGTINGGVARNITANSCSIDWELRPIPSDDGRAILVELQYFCDDELLPLMRQSYPEAEIRTIIEADVPPLWADESSAAVQFVRRITGINNSEVVSFGTDAGHFERVGISTVVFGPGSINQAHKPDEYIEVSEISRCLSFLSDVSDHLESLDSD</sequence>
<keyword evidence="1" id="KW-0479">Metal-binding</keyword>
<dbReference type="RefSeq" id="WP_090068010.1">
    <property type="nucleotide sequence ID" value="NZ_FOVR01000001.1"/>
</dbReference>
<dbReference type="InterPro" id="IPR002933">
    <property type="entry name" value="Peptidase_M20"/>
</dbReference>
<dbReference type="GO" id="GO:0046872">
    <property type="term" value="F:metal ion binding"/>
    <property type="evidence" value="ECO:0007669"/>
    <property type="project" value="UniProtKB-KW"/>
</dbReference>
<dbReference type="CDD" id="cd03894">
    <property type="entry name" value="M20_ArgE"/>
    <property type="match status" value="1"/>
</dbReference>
<evidence type="ECO:0000256" key="2">
    <source>
        <dbReference type="ARBA" id="ARBA00022801"/>
    </source>
</evidence>
<proteinExistence type="predicted"/>
<keyword evidence="2" id="KW-0378">Hydrolase</keyword>
<evidence type="ECO:0000256" key="3">
    <source>
        <dbReference type="ARBA" id="ARBA00023285"/>
    </source>
</evidence>
<dbReference type="NCBIfam" id="NF005710">
    <property type="entry name" value="PRK07522.1"/>
    <property type="match status" value="1"/>
</dbReference>
<dbReference type="GO" id="GO:0006526">
    <property type="term" value="P:L-arginine biosynthetic process"/>
    <property type="evidence" value="ECO:0007669"/>
    <property type="project" value="InterPro"/>
</dbReference>
<evidence type="ECO:0000259" key="4">
    <source>
        <dbReference type="Pfam" id="PF07687"/>
    </source>
</evidence>
<dbReference type="InterPro" id="IPR011650">
    <property type="entry name" value="Peptidase_M20_dimer"/>
</dbReference>
<dbReference type="Pfam" id="PF07687">
    <property type="entry name" value="M20_dimer"/>
    <property type="match status" value="1"/>
</dbReference>
<dbReference type="EMBL" id="FOVR01000001">
    <property type="protein sequence ID" value="SFN54207.1"/>
    <property type="molecule type" value="Genomic_DNA"/>
</dbReference>
<dbReference type="GO" id="GO:0008777">
    <property type="term" value="F:acetylornithine deacetylase activity"/>
    <property type="evidence" value="ECO:0007669"/>
    <property type="project" value="TreeGrafter"/>
</dbReference>
<dbReference type="SUPFAM" id="SSF55031">
    <property type="entry name" value="Bacterial exopeptidase dimerisation domain"/>
    <property type="match status" value="1"/>
</dbReference>
<dbReference type="STRING" id="655353.SAMN04488056_101236"/>
<dbReference type="InterPro" id="IPR036264">
    <property type="entry name" value="Bact_exopeptidase_dim_dom"/>
</dbReference>
<dbReference type="PANTHER" id="PTHR43808:SF31">
    <property type="entry name" value="N-ACETYL-L-CITRULLINE DEACETYLASE"/>
    <property type="match status" value="1"/>
</dbReference>
<evidence type="ECO:0000313" key="6">
    <source>
        <dbReference type="Proteomes" id="UP000199236"/>
    </source>
</evidence>
<dbReference type="Gene3D" id="3.40.630.10">
    <property type="entry name" value="Zn peptidases"/>
    <property type="match status" value="1"/>
</dbReference>
<dbReference type="SUPFAM" id="SSF53187">
    <property type="entry name" value="Zn-dependent exopeptidases"/>
    <property type="match status" value="1"/>
</dbReference>
<dbReference type="Proteomes" id="UP000199236">
    <property type="component" value="Unassembled WGS sequence"/>
</dbReference>
<dbReference type="AlphaFoldDB" id="A0A1I4ZVI9"/>
<keyword evidence="3" id="KW-0170">Cobalt</keyword>
<name>A0A1I4ZVI9_9HYPH</name>